<dbReference type="InterPro" id="IPR028978">
    <property type="entry name" value="Chorismate_lyase_/UTRA_dom_sf"/>
</dbReference>
<evidence type="ECO:0000313" key="3">
    <source>
        <dbReference type="Proteomes" id="UP000232693"/>
    </source>
</evidence>
<dbReference type="Pfam" id="PF04345">
    <property type="entry name" value="Chor_lyase"/>
    <property type="match status" value="1"/>
</dbReference>
<dbReference type="EC" id="4.1.3.40" evidence="1"/>
<evidence type="ECO:0000256" key="1">
    <source>
        <dbReference type="HAMAP-Rule" id="MF_01632"/>
    </source>
</evidence>
<reference evidence="2 3" key="1">
    <citation type="submission" date="2017-12" db="EMBL/GenBank/DDBJ databases">
        <title>Kangiella profundi FT102 completed genome.</title>
        <authorList>
            <person name="Xu J."/>
            <person name="Wang J."/>
            <person name="Lu Y."/>
        </authorList>
    </citation>
    <scope>NUCLEOTIDE SEQUENCE [LARGE SCALE GENOMIC DNA]</scope>
    <source>
        <strain evidence="2 3">FT102</strain>
    </source>
</reference>
<dbReference type="AlphaFoldDB" id="A0A2K9A8Q1"/>
<dbReference type="HAMAP" id="MF_01632">
    <property type="entry name" value="UbiC"/>
    <property type="match status" value="1"/>
</dbReference>
<accession>A0A2K9A8Q1</accession>
<comment type="caution">
    <text evidence="1">Lacks conserved residue(s) required for the propagation of feature annotation.</text>
</comment>
<keyword evidence="3" id="KW-1185">Reference proteome</keyword>
<organism evidence="2 3">
    <name type="scientific">Kangiella profundi</name>
    <dbReference type="NCBI Taxonomy" id="1561924"/>
    <lineage>
        <taxon>Bacteria</taxon>
        <taxon>Pseudomonadati</taxon>
        <taxon>Pseudomonadota</taxon>
        <taxon>Gammaproteobacteria</taxon>
        <taxon>Kangiellales</taxon>
        <taxon>Kangiellaceae</taxon>
        <taxon>Kangiella</taxon>
    </lineage>
</organism>
<comment type="catalytic activity">
    <reaction evidence="1">
        <text>chorismate = 4-hydroxybenzoate + pyruvate</text>
        <dbReference type="Rhea" id="RHEA:16505"/>
        <dbReference type="ChEBI" id="CHEBI:15361"/>
        <dbReference type="ChEBI" id="CHEBI:17879"/>
        <dbReference type="ChEBI" id="CHEBI:29748"/>
        <dbReference type="EC" id="4.1.3.40"/>
    </reaction>
</comment>
<keyword evidence="1" id="KW-0670">Pyruvate</keyword>
<dbReference type="OrthoDB" id="9789493at2"/>
<dbReference type="KEGG" id="kpd:CW740_00460"/>
<gene>
    <name evidence="1" type="primary">ubiC</name>
    <name evidence="2" type="ORF">CW740_00460</name>
</gene>
<sequence>MNFNNWQNADDAAIKELPFYIAEWLAEFGSLTEKLSRYVEQVKLDVLHEGIGILTADEASALQSKEASCQVREVVLFGPDKPWIFARTCMPFTSKHLIERLGNKPLGSILFSDEELRRQFLQVCQLEESNPLYQSASSYLEKENMLVNGEQPTLWARRSLWKKKDSNDGMLVCEVFLPDAPLYR</sequence>
<proteinExistence type="inferred from homology"/>
<evidence type="ECO:0000313" key="2">
    <source>
        <dbReference type="EMBL" id="AUD77787.1"/>
    </source>
</evidence>
<dbReference type="RefSeq" id="WP_106645710.1">
    <property type="nucleotide sequence ID" value="NZ_BMGO01000001.1"/>
</dbReference>
<keyword evidence="1" id="KW-0963">Cytoplasm</keyword>
<feature type="binding site" evidence="1">
    <location>
        <position position="106"/>
    </location>
    <ligand>
        <name>substrate</name>
    </ligand>
</feature>
<dbReference type="GO" id="GO:0006744">
    <property type="term" value="P:ubiquinone biosynthetic process"/>
    <property type="evidence" value="ECO:0007669"/>
    <property type="project" value="UniProtKB-UniRule"/>
</dbReference>
<comment type="function">
    <text evidence="1">Removes the pyruvyl group from chorismate, with concomitant aromatization of the ring, to provide 4-hydroxybenzoate (4HB) for the ubiquinone pathway.</text>
</comment>
<dbReference type="PANTHER" id="PTHR38683">
    <property type="entry name" value="CHORISMATE PYRUVATE-LYASE"/>
    <property type="match status" value="1"/>
</dbReference>
<dbReference type="Gene3D" id="3.40.1410.10">
    <property type="entry name" value="Chorismate lyase-like"/>
    <property type="match status" value="1"/>
</dbReference>
<dbReference type="InterPro" id="IPR007440">
    <property type="entry name" value="Chorismate--pyruvate_lyase"/>
</dbReference>
<protein>
    <recommendedName>
        <fullName evidence="1">Probable chorismate pyruvate-lyase</fullName>
        <shortName evidence="1">CL</shortName>
        <shortName evidence="1">CPL</shortName>
        <ecNumber evidence="1">4.1.3.40</ecNumber>
    </recommendedName>
</protein>
<comment type="subcellular location">
    <subcellularLocation>
        <location evidence="1">Cytoplasm</location>
    </subcellularLocation>
</comment>
<keyword evidence="1" id="KW-0831">Ubiquinone biosynthesis</keyword>
<dbReference type="EMBL" id="CP025120">
    <property type="protein sequence ID" value="AUD77787.1"/>
    <property type="molecule type" value="Genomic_DNA"/>
</dbReference>
<dbReference type="Proteomes" id="UP000232693">
    <property type="component" value="Chromosome"/>
</dbReference>
<dbReference type="GO" id="GO:0008813">
    <property type="term" value="F:chorismate lyase activity"/>
    <property type="evidence" value="ECO:0007669"/>
    <property type="project" value="UniProtKB-UniRule"/>
</dbReference>
<feature type="binding site" evidence="1">
    <location>
        <position position="72"/>
    </location>
    <ligand>
        <name>substrate</name>
    </ligand>
</feature>
<comment type="pathway">
    <text evidence="1">Cofactor biosynthesis; ubiquinone biosynthesis.</text>
</comment>
<dbReference type="GO" id="GO:0042866">
    <property type="term" value="P:pyruvate biosynthetic process"/>
    <property type="evidence" value="ECO:0007669"/>
    <property type="project" value="UniProtKB-UniRule"/>
</dbReference>
<dbReference type="SUPFAM" id="SSF64288">
    <property type="entry name" value="Chorismate lyase-like"/>
    <property type="match status" value="1"/>
</dbReference>
<dbReference type="GO" id="GO:0005829">
    <property type="term" value="C:cytosol"/>
    <property type="evidence" value="ECO:0007669"/>
    <property type="project" value="TreeGrafter"/>
</dbReference>
<dbReference type="PANTHER" id="PTHR38683:SF1">
    <property type="entry name" value="CHORISMATE PYRUVATE-LYASE"/>
    <property type="match status" value="1"/>
</dbReference>
<keyword evidence="1 2" id="KW-0456">Lyase</keyword>
<name>A0A2K9A8Q1_9GAMM</name>
<dbReference type="UniPathway" id="UPA00232"/>
<feature type="binding site" evidence="1">
    <location>
        <position position="174"/>
    </location>
    <ligand>
        <name>substrate</name>
    </ligand>
</feature>
<comment type="similarity">
    <text evidence="1">Belongs to the UbiC family.</text>
</comment>